<dbReference type="AlphaFoldDB" id="A0A0W0EZW0"/>
<gene>
    <name evidence="1" type="ORF">WG66_17822</name>
</gene>
<sequence>MEVICITNDAQRIQHLPKDIVGIRFADIIANHKMLSAKSTMS</sequence>
<proteinExistence type="predicted"/>
<evidence type="ECO:0000313" key="2">
    <source>
        <dbReference type="Proteomes" id="UP000054988"/>
    </source>
</evidence>
<protein>
    <submittedName>
        <fullName evidence="1">Uncharacterized protein</fullName>
    </submittedName>
</protein>
<dbReference type="EMBL" id="LATX01002427">
    <property type="protein sequence ID" value="KTB29607.1"/>
    <property type="molecule type" value="Genomic_DNA"/>
</dbReference>
<organism evidence="1 2">
    <name type="scientific">Moniliophthora roreri</name>
    <name type="common">Frosty pod rot fungus</name>
    <name type="synonym">Monilia roreri</name>
    <dbReference type="NCBI Taxonomy" id="221103"/>
    <lineage>
        <taxon>Eukaryota</taxon>
        <taxon>Fungi</taxon>
        <taxon>Dikarya</taxon>
        <taxon>Basidiomycota</taxon>
        <taxon>Agaricomycotina</taxon>
        <taxon>Agaricomycetes</taxon>
        <taxon>Agaricomycetidae</taxon>
        <taxon>Agaricales</taxon>
        <taxon>Marasmiineae</taxon>
        <taxon>Marasmiaceae</taxon>
        <taxon>Moniliophthora</taxon>
    </lineage>
</organism>
<accession>A0A0W0EZW0</accession>
<reference evidence="1 2" key="1">
    <citation type="submission" date="2015-12" db="EMBL/GenBank/DDBJ databases">
        <title>Draft genome sequence of Moniliophthora roreri, the causal agent of frosty pod rot of cacao.</title>
        <authorList>
            <person name="Aime M.C."/>
            <person name="Diaz-Valderrama J.R."/>
            <person name="Kijpornyongpan T."/>
            <person name="Phillips-Mora W."/>
        </authorList>
    </citation>
    <scope>NUCLEOTIDE SEQUENCE [LARGE SCALE GENOMIC DNA]</scope>
    <source>
        <strain evidence="1 2">MCA 2952</strain>
    </source>
</reference>
<evidence type="ECO:0000313" key="1">
    <source>
        <dbReference type="EMBL" id="KTB29607.1"/>
    </source>
</evidence>
<dbReference type="Proteomes" id="UP000054988">
    <property type="component" value="Unassembled WGS sequence"/>
</dbReference>
<comment type="caution">
    <text evidence="1">The sequence shown here is derived from an EMBL/GenBank/DDBJ whole genome shotgun (WGS) entry which is preliminary data.</text>
</comment>
<name>A0A0W0EZW0_MONRR</name>